<evidence type="ECO:0000256" key="1">
    <source>
        <dbReference type="SAM" id="Phobius"/>
    </source>
</evidence>
<dbReference type="PANTHER" id="PTHR37946:SF1">
    <property type="entry name" value="SLL1969 PROTEIN"/>
    <property type="match status" value="1"/>
</dbReference>
<feature type="transmembrane region" description="Helical" evidence="1">
    <location>
        <begin position="90"/>
        <end position="111"/>
    </location>
</feature>
<name>A0A1Y2F278_9FUNG</name>
<feature type="domain" description="AB hydrolase-1" evidence="3">
    <location>
        <begin position="89"/>
        <end position="193"/>
    </location>
</feature>
<dbReference type="Gene3D" id="3.40.50.1820">
    <property type="entry name" value="alpha/beta hydrolase"/>
    <property type="match status" value="1"/>
</dbReference>
<dbReference type="Proteomes" id="UP000193920">
    <property type="component" value="Unassembled WGS sequence"/>
</dbReference>
<gene>
    <name evidence="4" type="ORF">LY90DRAFT_665212</name>
</gene>
<evidence type="ECO:0000259" key="3">
    <source>
        <dbReference type="Pfam" id="PF00561"/>
    </source>
</evidence>
<comment type="caution">
    <text evidence="4">The sequence shown here is derived from an EMBL/GenBank/DDBJ whole genome shotgun (WGS) entry which is preliminary data.</text>
</comment>
<accession>A0A1Y2F278</accession>
<dbReference type="EMBL" id="MCOG01000018">
    <property type="protein sequence ID" value="ORY77971.1"/>
    <property type="molecule type" value="Genomic_DNA"/>
</dbReference>
<keyword evidence="4" id="KW-0378">Hydrolase</keyword>
<organism evidence="4 5">
    <name type="scientific">Neocallimastix californiae</name>
    <dbReference type="NCBI Taxonomy" id="1754190"/>
    <lineage>
        <taxon>Eukaryota</taxon>
        <taxon>Fungi</taxon>
        <taxon>Fungi incertae sedis</taxon>
        <taxon>Chytridiomycota</taxon>
        <taxon>Chytridiomycota incertae sedis</taxon>
        <taxon>Neocallimastigomycetes</taxon>
        <taxon>Neocallimastigales</taxon>
        <taxon>Neocallimastigaceae</taxon>
        <taxon>Neocallimastix</taxon>
    </lineage>
</organism>
<reference evidence="4 5" key="1">
    <citation type="submission" date="2016-08" db="EMBL/GenBank/DDBJ databases">
        <title>A Parts List for Fungal Cellulosomes Revealed by Comparative Genomics.</title>
        <authorList>
            <consortium name="DOE Joint Genome Institute"/>
            <person name="Haitjema C.H."/>
            <person name="Gilmore S.P."/>
            <person name="Henske J.K."/>
            <person name="Solomon K.V."/>
            <person name="De Groot R."/>
            <person name="Kuo A."/>
            <person name="Mondo S.J."/>
            <person name="Salamov A.A."/>
            <person name="Labutti K."/>
            <person name="Zhao Z."/>
            <person name="Chiniquy J."/>
            <person name="Barry K."/>
            <person name="Brewer H.M."/>
            <person name="Purvine S.O."/>
            <person name="Wright A.T."/>
            <person name="Boxma B."/>
            <person name="Van Alen T."/>
            <person name="Hackstein J.H."/>
            <person name="Baker S.E."/>
            <person name="Grigoriev I.V."/>
            <person name="O'Malley M.A."/>
        </authorList>
    </citation>
    <scope>NUCLEOTIDE SEQUENCE [LARGE SCALE GENOMIC DNA]</scope>
    <source>
        <strain evidence="4 5">G1</strain>
    </source>
</reference>
<dbReference type="PANTHER" id="PTHR37946">
    <property type="entry name" value="SLL1969 PROTEIN"/>
    <property type="match status" value="1"/>
</dbReference>
<evidence type="ECO:0000313" key="5">
    <source>
        <dbReference type="Proteomes" id="UP000193920"/>
    </source>
</evidence>
<protein>
    <submittedName>
        <fullName evidence="4">Alpha/beta-hydrolase</fullName>
    </submittedName>
</protein>
<keyword evidence="1" id="KW-1133">Transmembrane helix</keyword>
<dbReference type="Pfam" id="PF00561">
    <property type="entry name" value="Abhydrolase_1"/>
    <property type="match status" value="1"/>
</dbReference>
<dbReference type="AlphaFoldDB" id="A0A1Y2F278"/>
<feature type="signal peptide" evidence="2">
    <location>
        <begin position="1"/>
        <end position="23"/>
    </location>
</feature>
<dbReference type="InterPro" id="IPR000073">
    <property type="entry name" value="AB_hydrolase_1"/>
</dbReference>
<keyword evidence="2" id="KW-0732">Signal</keyword>
<dbReference type="InterPro" id="IPR029058">
    <property type="entry name" value="AB_hydrolase_fold"/>
</dbReference>
<dbReference type="GO" id="GO:0016787">
    <property type="term" value="F:hydrolase activity"/>
    <property type="evidence" value="ECO:0007669"/>
    <property type="project" value="UniProtKB-KW"/>
</dbReference>
<evidence type="ECO:0000313" key="4">
    <source>
        <dbReference type="EMBL" id="ORY77971.1"/>
    </source>
</evidence>
<dbReference type="SUPFAM" id="SSF53474">
    <property type="entry name" value="alpha/beta-Hydrolases"/>
    <property type="match status" value="1"/>
</dbReference>
<dbReference type="OrthoDB" id="9974421at2759"/>
<keyword evidence="1" id="KW-0472">Membrane</keyword>
<keyword evidence="1" id="KW-0812">Transmembrane</keyword>
<proteinExistence type="predicted"/>
<sequence length="253" mass="27076">MAGLKYFLIVLLTVLFHFMVINAGVLPLDYYKDRLNSYTNNNSINNFGNYNGSTIGNFFRGLSRNSNVSGSSTVNTSTTPSNAGGKHDPILFIHGMYSTSSAFMLIINYLASQGWDRNAMYSVDLPDKIGFGPVNAEVISSAANQLLQRTGAQKLNIVCHSMGGANTMNYILNAGGSNKVKKVITLGGANRLVTSSAPSGIEVITISSNADTIVNPILLSRLNGANNIIISGVTHVGLLSSPEVQRLLKENLQ</sequence>
<evidence type="ECO:0000256" key="2">
    <source>
        <dbReference type="SAM" id="SignalP"/>
    </source>
</evidence>
<feature type="chain" id="PRO_5011001931" evidence="2">
    <location>
        <begin position="24"/>
        <end position="253"/>
    </location>
</feature>
<keyword evidence="5" id="KW-1185">Reference proteome</keyword>